<feature type="coiled-coil region" evidence="2">
    <location>
        <begin position="73"/>
        <end position="100"/>
    </location>
</feature>
<dbReference type="STRING" id="549789.NIES30_10890"/>
<evidence type="ECO:0000313" key="4">
    <source>
        <dbReference type="Proteomes" id="UP000185557"/>
    </source>
</evidence>
<comment type="caution">
    <text evidence="3">The sequence shown here is derived from an EMBL/GenBank/DDBJ whole genome shotgun (WGS) entry which is preliminary data.</text>
</comment>
<evidence type="ECO:0000256" key="1">
    <source>
        <dbReference type="ARBA" id="ARBA00023054"/>
    </source>
</evidence>
<protein>
    <submittedName>
        <fullName evidence="3">Protein kinase</fullName>
    </submittedName>
</protein>
<proteinExistence type="predicted"/>
<gene>
    <name evidence="3" type="ORF">NIES30_10890</name>
</gene>
<accession>A0A1U7J5D4</accession>
<dbReference type="Proteomes" id="UP000185557">
    <property type="component" value="Unassembled WGS sequence"/>
</dbReference>
<organism evidence="3 4">
    <name type="scientific">Phormidium tenue NIES-30</name>
    <dbReference type="NCBI Taxonomy" id="549789"/>
    <lineage>
        <taxon>Bacteria</taxon>
        <taxon>Bacillati</taxon>
        <taxon>Cyanobacteriota</taxon>
        <taxon>Cyanophyceae</taxon>
        <taxon>Oscillatoriophycideae</taxon>
        <taxon>Oscillatoriales</taxon>
        <taxon>Oscillatoriaceae</taxon>
        <taxon>Phormidium</taxon>
    </lineage>
</organism>
<reference evidence="3 4" key="1">
    <citation type="submission" date="2016-11" db="EMBL/GenBank/DDBJ databases">
        <title>Draft Genome Sequences of Nine Cyanobacterial Strains from Diverse Habitats.</title>
        <authorList>
            <person name="Zhu T."/>
            <person name="Hou S."/>
            <person name="Lu X."/>
            <person name="Hess W.R."/>
        </authorList>
    </citation>
    <scope>NUCLEOTIDE SEQUENCE [LARGE SCALE GENOMIC DNA]</scope>
    <source>
        <strain evidence="3 4">NIES-30</strain>
    </source>
</reference>
<dbReference type="OrthoDB" id="9018821at2"/>
<keyword evidence="4" id="KW-1185">Reference proteome</keyword>
<dbReference type="AlphaFoldDB" id="A0A1U7J5D4"/>
<keyword evidence="1 2" id="KW-0175">Coiled coil</keyword>
<keyword evidence="3" id="KW-0418">Kinase</keyword>
<dbReference type="EMBL" id="MRCG01000007">
    <property type="protein sequence ID" value="OKH48007.1"/>
    <property type="molecule type" value="Genomic_DNA"/>
</dbReference>
<dbReference type="RefSeq" id="WP_073608460.1">
    <property type="nucleotide sequence ID" value="NZ_MRCG01000007.1"/>
</dbReference>
<evidence type="ECO:0000313" key="3">
    <source>
        <dbReference type="EMBL" id="OKH48007.1"/>
    </source>
</evidence>
<dbReference type="Pfam" id="PF05769">
    <property type="entry name" value="SIKE"/>
    <property type="match status" value="1"/>
</dbReference>
<name>A0A1U7J5D4_9CYAN</name>
<dbReference type="InterPro" id="IPR008555">
    <property type="entry name" value="SIKE"/>
</dbReference>
<evidence type="ECO:0000256" key="2">
    <source>
        <dbReference type="SAM" id="Coils"/>
    </source>
</evidence>
<keyword evidence="3" id="KW-0808">Transferase</keyword>
<sequence>MAKKYLRISEKDIDLIVSELDQWAEGQLGSKLTWALLEERFGFSRQALQAKPQIKAAYDIAKLALSSGLVKSRQQNDKDIDNLIQENRRLKAQIEEHQRKEYLWKQRWQRIAYHIREKGSHLSTIDQPIPPNKKVPNERETLVILRPFDNEIPPSGRI</sequence>
<dbReference type="GO" id="GO:0016301">
    <property type="term" value="F:kinase activity"/>
    <property type="evidence" value="ECO:0007669"/>
    <property type="project" value="UniProtKB-KW"/>
</dbReference>